<name>A0A5B7IQ81_PORTR</name>
<dbReference type="AlphaFoldDB" id="A0A5B7IQ81"/>
<sequence length="44" mass="5178">MGGKRSRVCRVQYVPVQCQTEYTSRTYPWPCCHQFTILCRGHNS</sequence>
<organism evidence="1 2">
    <name type="scientific">Portunus trituberculatus</name>
    <name type="common">Swimming crab</name>
    <name type="synonym">Neptunus trituberculatus</name>
    <dbReference type="NCBI Taxonomy" id="210409"/>
    <lineage>
        <taxon>Eukaryota</taxon>
        <taxon>Metazoa</taxon>
        <taxon>Ecdysozoa</taxon>
        <taxon>Arthropoda</taxon>
        <taxon>Crustacea</taxon>
        <taxon>Multicrustacea</taxon>
        <taxon>Malacostraca</taxon>
        <taxon>Eumalacostraca</taxon>
        <taxon>Eucarida</taxon>
        <taxon>Decapoda</taxon>
        <taxon>Pleocyemata</taxon>
        <taxon>Brachyura</taxon>
        <taxon>Eubrachyura</taxon>
        <taxon>Portunoidea</taxon>
        <taxon>Portunidae</taxon>
        <taxon>Portuninae</taxon>
        <taxon>Portunus</taxon>
    </lineage>
</organism>
<evidence type="ECO:0000313" key="1">
    <source>
        <dbReference type="EMBL" id="MPC83727.1"/>
    </source>
</evidence>
<dbReference type="Proteomes" id="UP000324222">
    <property type="component" value="Unassembled WGS sequence"/>
</dbReference>
<evidence type="ECO:0000313" key="2">
    <source>
        <dbReference type="Proteomes" id="UP000324222"/>
    </source>
</evidence>
<protein>
    <submittedName>
        <fullName evidence="1">Uncharacterized protein</fullName>
    </submittedName>
</protein>
<dbReference type="EMBL" id="VSRR010063297">
    <property type="protein sequence ID" value="MPC83727.1"/>
    <property type="molecule type" value="Genomic_DNA"/>
</dbReference>
<keyword evidence="2" id="KW-1185">Reference proteome</keyword>
<reference evidence="1 2" key="1">
    <citation type="submission" date="2019-05" db="EMBL/GenBank/DDBJ databases">
        <title>Another draft genome of Portunus trituberculatus and its Hox gene families provides insights of decapod evolution.</title>
        <authorList>
            <person name="Jeong J.-H."/>
            <person name="Song I."/>
            <person name="Kim S."/>
            <person name="Choi T."/>
            <person name="Kim D."/>
            <person name="Ryu S."/>
            <person name="Kim W."/>
        </authorList>
    </citation>
    <scope>NUCLEOTIDE SEQUENCE [LARGE SCALE GENOMIC DNA]</scope>
    <source>
        <tissue evidence="1">Muscle</tissue>
    </source>
</reference>
<accession>A0A5B7IQ81</accession>
<gene>
    <name evidence="1" type="ORF">E2C01_078443</name>
</gene>
<comment type="caution">
    <text evidence="1">The sequence shown here is derived from an EMBL/GenBank/DDBJ whole genome shotgun (WGS) entry which is preliminary data.</text>
</comment>
<proteinExistence type="predicted"/>